<dbReference type="PANTHER" id="PTHR48207">
    <property type="entry name" value="SUCCINATE--HYDROXYMETHYLGLUTARATE COA-TRANSFERASE"/>
    <property type="match status" value="1"/>
</dbReference>
<dbReference type="InterPro" id="IPR003673">
    <property type="entry name" value="CoA-Trfase_fam_III"/>
</dbReference>
<dbReference type="Pfam" id="PF02515">
    <property type="entry name" value="CoA_transf_3"/>
    <property type="match status" value="1"/>
</dbReference>
<evidence type="ECO:0000313" key="3">
    <source>
        <dbReference type="Proteomes" id="UP000006697"/>
    </source>
</evidence>
<proteinExistence type="predicted"/>
<keyword evidence="1 2" id="KW-0808">Transferase</keyword>
<accession>A4G8K5</accession>
<dbReference type="OrthoDB" id="8523055at2"/>
<dbReference type="HOGENOM" id="CLU_033975_0_0_4"/>
<dbReference type="STRING" id="204773.HEAR2722"/>
<dbReference type="InterPro" id="IPR050483">
    <property type="entry name" value="CoA-transferase_III_domain"/>
</dbReference>
<dbReference type="EC" id="2.8.3.16" evidence="2"/>
<dbReference type="Gene3D" id="3.30.1540.10">
    <property type="entry name" value="formyl-coa transferase, domain 3"/>
    <property type="match status" value="1"/>
</dbReference>
<dbReference type="EMBL" id="CU207211">
    <property type="protein sequence ID" value="CAL62842.1"/>
    <property type="molecule type" value="Genomic_DNA"/>
</dbReference>
<dbReference type="Gene3D" id="3.40.50.10540">
    <property type="entry name" value="Crotonobetainyl-coa:carnitine coa-transferase, domain 1"/>
    <property type="match status" value="1"/>
</dbReference>
<sequence>MAGPLNGMRVIELAHIMSGPICGMMLADMGADVIKVEKTPDGDDSRRFSPMLPCGESASFMIVNRNKRGIGLNLKTEGGREVLRRLLADADADVVIENYRAGTMEKFGLGYEELKLLNPGLIYCSISGFGRTGPYADKGGFDLIAQGMSGMMSMTGEEGRAPIKAGSPVADINAGILAALGIAAAYANKLRTGLGQVVDTSLFEAGLQQMYWPAANYFADGTILPKMGSANSTSAPYQVFASSDGWINIGAANQNNYERLLEVLQMPALADDPRFRTNADRMANREALVQLLNERLVTRTTAQWLEEFDAVGLPAGPVLNVAEAMAHEQAIARDMIVETEHPVAGPVKGLGLPIRFSDDAGTSQRPAPLLGEHTFKVLLELGYGEEEILVLQQQQAVLIL</sequence>
<dbReference type="Proteomes" id="UP000006697">
    <property type="component" value="Chromosome"/>
</dbReference>
<name>A4G8K5_HERAR</name>
<dbReference type="InterPro" id="IPR044855">
    <property type="entry name" value="CoA-Trfase_III_dom3_sf"/>
</dbReference>
<gene>
    <name evidence="2" type="ordered locus">HEAR2722</name>
</gene>
<dbReference type="SUPFAM" id="SSF89796">
    <property type="entry name" value="CoA-transferase family III (CaiB/BaiF)"/>
    <property type="match status" value="1"/>
</dbReference>
<dbReference type="InterPro" id="IPR023606">
    <property type="entry name" value="CoA-Trfase_III_dom_1_sf"/>
</dbReference>
<keyword evidence="3" id="KW-1185">Reference proteome</keyword>
<protein>
    <submittedName>
        <fullName evidence="2">Formyl-coenzyme A transferase (Formyl-CoA transferase) Frc</fullName>
        <ecNumber evidence="2">2.8.3.16</ecNumber>
    </submittedName>
</protein>
<reference evidence="2 3" key="1">
    <citation type="journal article" date="2007" name="PLoS Genet.">
        <title>A tale of two oxidation states: bacterial colonization of arsenic-rich environments.</title>
        <authorList>
            <person name="Muller D."/>
            <person name="Medigue C."/>
            <person name="Koechler S."/>
            <person name="Barbe V."/>
            <person name="Barakat M."/>
            <person name="Talla E."/>
            <person name="Bonnefoy V."/>
            <person name="Krin E."/>
            <person name="Arsene-Ploetze F."/>
            <person name="Carapito C."/>
            <person name="Chandler M."/>
            <person name="Cournoyer B."/>
            <person name="Cruveiller S."/>
            <person name="Dossat C."/>
            <person name="Duval S."/>
            <person name="Heymann M."/>
            <person name="Leize E."/>
            <person name="Lieutaud A."/>
            <person name="Lievremont D."/>
            <person name="Makita Y."/>
            <person name="Mangenot S."/>
            <person name="Nitschke W."/>
            <person name="Ortet P."/>
            <person name="Perdrial N."/>
            <person name="Schoepp B."/>
            <person name="Siguier N."/>
            <person name="Simeonova D.D."/>
            <person name="Rouy Z."/>
            <person name="Segurens B."/>
            <person name="Turlin E."/>
            <person name="Vallenet D."/>
            <person name="Van Dorsselaer A."/>
            <person name="Weiss S."/>
            <person name="Weissenbach J."/>
            <person name="Lett M.C."/>
            <person name="Danchin A."/>
            <person name="Bertin P.N."/>
        </authorList>
    </citation>
    <scope>NUCLEOTIDE SEQUENCE [LARGE SCALE GENOMIC DNA]</scope>
    <source>
        <strain evidence="3">ULPAs1</strain>
    </source>
</reference>
<evidence type="ECO:0000313" key="2">
    <source>
        <dbReference type="EMBL" id="CAL62842.1"/>
    </source>
</evidence>
<evidence type="ECO:0000256" key="1">
    <source>
        <dbReference type="ARBA" id="ARBA00022679"/>
    </source>
</evidence>
<dbReference type="PANTHER" id="PTHR48207:SF4">
    <property type="entry name" value="BLL6097 PROTEIN"/>
    <property type="match status" value="1"/>
</dbReference>
<organism evidence="2 3">
    <name type="scientific">Herminiimonas arsenicoxydans</name>
    <dbReference type="NCBI Taxonomy" id="204773"/>
    <lineage>
        <taxon>Bacteria</taxon>
        <taxon>Pseudomonadati</taxon>
        <taxon>Pseudomonadota</taxon>
        <taxon>Betaproteobacteria</taxon>
        <taxon>Burkholderiales</taxon>
        <taxon>Oxalobacteraceae</taxon>
        <taxon>Herminiimonas</taxon>
    </lineage>
</organism>
<dbReference type="GO" id="GO:0033608">
    <property type="term" value="F:formyl-CoA transferase activity"/>
    <property type="evidence" value="ECO:0007669"/>
    <property type="project" value="UniProtKB-EC"/>
</dbReference>
<dbReference type="eggNOG" id="COG1804">
    <property type="taxonomic scope" value="Bacteria"/>
</dbReference>
<dbReference type="KEGG" id="har:HEAR2722"/>
<dbReference type="AlphaFoldDB" id="A4G8K5"/>